<dbReference type="GeneID" id="2876053"/>
<keyword evidence="1 2" id="KW-0694">RNA-binding</keyword>
<dbReference type="InterPro" id="IPR000504">
    <property type="entry name" value="RRM_dom"/>
</dbReference>
<dbReference type="HOGENOM" id="CLU_047018_0_0_1"/>
<evidence type="ECO:0000256" key="1">
    <source>
        <dbReference type="ARBA" id="ARBA00022884"/>
    </source>
</evidence>
<evidence type="ECO:0000313" key="5">
    <source>
        <dbReference type="Proteomes" id="UP000000560"/>
    </source>
</evidence>
<reference evidence="5" key="1">
    <citation type="journal article" date="2005" name="Nature">
        <title>Sequencing of Aspergillus nidulans and comparative analysis with A. fumigatus and A. oryzae.</title>
        <authorList>
            <person name="Galagan J.E."/>
            <person name="Calvo S.E."/>
            <person name="Cuomo C."/>
            <person name="Ma L.J."/>
            <person name="Wortman J.R."/>
            <person name="Batzoglou S."/>
            <person name="Lee S.I."/>
            <person name="Basturkmen M."/>
            <person name="Spevak C.C."/>
            <person name="Clutterbuck J."/>
            <person name="Kapitonov V."/>
            <person name="Jurka J."/>
            <person name="Scazzocchio C."/>
            <person name="Farman M."/>
            <person name="Butler J."/>
            <person name="Purcell S."/>
            <person name="Harris S."/>
            <person name="Braus G.H."/>
            <person name="Draht O."/>
            <person name="Busch S."/>
            <person name="D'Enfert C."/>
            <person name="Bouchier C."/>
            <person name="Goldman G.H."/>
            <person name="Bell-Pedersen D."/>
            <person name="Griffiths-Jones S."/>
            <person name="Doonan J.H."/>
            <person name="Yu J."/>
            <person name="Vienken K."/>
            <person name="Pain A."/>
            <person name="Freitag M."/>
            <person name="Selker E.U."/>
            <person name="Archer D.B."/>
            <person name="Penalva M.A."/>
            <person name="Oakley B.R."/>
            <person name="Momany M."/>
            <person name="Tanaka T."/>
            <person name="Kumagai T."/>
            <person name="Asai K."/>
            <person name="Machida M."/>
            <person name="Nierman W.C."/>
            <person name="Denning D.W."/>
            <person name="Caddick M."/>
            <person name="Hynes M."/>
            <person name="Paoletti M."/>
            <person name="Fischer R."/>
            <person name="Miller B."/>
            <person name="Dyer P."/>
            <person name="Sachs M.S."/>
            <person name="Osmani S.A."/>
            <person name="Birren B.W."/>
        </authorList>
    </citation>
    <scope>NUCLEOTIDE SEQUENCE [LARGE SCALE GENOMIC DNA]</scope>
    <source>
        <strain evidence="5">FGSC A4 / ATCC 38163 / CBS 112.46 / NRRL 194 / M139</strain>
    </source>
</reference>
<dbReference type="Gene3D" id="3.30.70.330">
    <property type="match status" value="2"/>
</dbReference>
<proteinExistence type="predicted"/>
<dbReference type="InParanoid" id="Q5BGP8"/>
<keyword evidence="5" id="KW-1185">Reference proteome</keyword>
<dbReference type="InterPro" id="IPR050374">
    <property type="entry name" value="RRT5_SRSF_SR"/>
</dbReference>
<dbReference type="eggNOG" id="ENOG502SU10">
    <property type="taxonomic scope" value="Eukaryota"/>
</dbReference>
<accession>C8VUC1</accession>
<evidence type="ECO:0000259" key="3">
    <source>
        <dbReference type="PROSITE" id="PS50102"/>
    </source>
</evidence>
<dbReference type="GO" id="GO:0003729">
    <property type="term" value="F:mRNA binding"/>
    <property type="evidence" value="ECO:0000318"/>
    <property type="project" value="GO_Central"/>
</dbReference>
<dbReference type="GO" id="GO:1990904">
    <property type="term" value="C:ribonucleoprotein complex"/>
    <property type="evidence" value="ECO:0000318"/>
    <property type="project" value="GO_Central"/>
</dbReference>
<dbReference type="InterPro" id="IPR012677">
    <property type="entry name" value="Nucleotide-bd_a/b_plait_sf"/>
</dbReference>
<gene>
    <name evidence="4" type="ORF">ANIA_00282</name>
</gene>
<feature type="domain" description="RRM" evidence="3">
    <location>
        <begin position="258"/>
        <end position="341"/>
    </location>
</feature>
<dbReference type="OrthoDB" id="1049195at2759"/>
<dbReference type="CDD" id="cd00590">
    <property type="entry name" value="RRM_SF"/>
    <property type="match status" value="1"/>
</dbReference>
<dbReference type="Pfam" id="PF00076">
    <property type="entry name" value="RRM_1"/>
    <property type="match status" value="1"/>
</dbReference>
<dbReference type="EMBL" id="BN001308">
    <property type="protein sequence ID" value="CBF89818.1"/>
    <property type="molecule type" value="Genomic_DNA"/>
</dbReference>
<dbReference type="PROSITE" id="PS50102">
    <property type="entry name" value="RRM"/>
    <property type="match status" value="1"/>
</dbReference>
<protein>
    <submittedName>
        <fullName evidence="4">RNA binding protein (AFU_orthologue AFUA_1G02950)</fullName>
    </submittedName>
</protein>
<dbReference type="Proteomes" id="UP000000560">
    <property type="component" value="Chromosome VIII"/>
</dbReference>
<evidence type="ECO:0000256" key="2">
    <source>
        <dbReference type="PROSITE-ProRule" id="PRU00176"/>
    </source>
</evidence>
<dbReference type="GO" id="GO:0005737">
    <property type="term" value="C:cytoplasm"/>
    <property type="evidence" value="ECO:0000318"/>
    <property type="project" value="GO_Central"/>
</dbReference>
<name>Q5BGP8_EMENI</name>
<dbReference type="PANTHER" id="PTHR23003:SF60">
    <property type="entry name" value="RNA BINDING PROTEIN (AFU_ORTHOLOGUE AFUA_1G02950)"/>
    <property type="match status" value="1"/>
</dbReference>
<sequence length="418" mass="46564">MSFPPRGKGRGSRNRGTEEEYVLFLQGIPPRCRWQELKDLVRQTALHIRQAVVYDDHHGFPTGLGQIIVKEEDEAWRTYHRLSTNGWEGQSLVVTLARTSAPTRPIAGPTKSPTCIIQPSYVTGYSPPPRMAQISAIPPSPVPTEPVVPSSPNYHSADYSAMVNPIYVSHQTYMPVFTDPLYQAVSGVPNSPTIQPSFCDPMVFGLIPPYAMSHQMHPPVIANSFRQSHPGTAPGKGMHSYNAYSSTSPSYPCQNLRRCILIQNLNPTATEHDLLDFLQESVAIEKCEILPPHTTSNSQTTRSRLTARVTLRSAEDAKRVVALYNNTIFMRFRIRVKVDRDAPHTFSYDIAPDQHHSNTAELPTSVFLDGACAINKVMPFRCAYTSTRSGPENLNLTSFTVSVIQWVNHLIIKNPSIS</sequence>
<accession>Q5BGP8</accession>
<dbReference type="OMA" id="ASGMNHE"/>
<dbReference type="PANTHER" id="PTHR23003">
    <property type="entry name" value="RNA RECOGNITION MOTIF RRM DOMAIN CONTAINING PROTEIN"/>
    <property type="match status" value="1"/>
</dbReference>
<dbReference type="SUPFAM" id="SSF54928">
    <property type="entry name" value="RNA-binding domain, RBD"/>
    <property type="match status" value="2"/>
</dbReference>
<reference evidence="5" key="2">
    <citation type="journal article" date="2009" name="Fungal Genet. Biol.">
        <title>The 2008 update of the Aspergillus nidulans genome annotation: a community effort.</title>
        <authorList>
            <person name="Wortman J.R."/>
            <person name="Gilsenan J.M."/>
            <person name="Joardar V."/>
            <person name="Deegan J."/>
            <person name="Clutterbuck J."/>
            <person name="Andersen M.R."/>
            <person name="Archer D."/>
            <person name="Bencina M."/>
            <person name="Braus G."/>
            <person name="Coutinho P."/>
            <person name="von Dohren H."/>
            <person name="Doonan J."/>
            <person name="Driessen A.J."/>
            <person name="Durek P."/>
            <person name="Espeso E."/>
            <person name="Fekete E."/>
            <person name="Flipphi M."/>
            <person name="Estrada C.G."/>
            <person name="Geysens S."/>
            <person name="Goldman G."/>
            <person name="de Groot P.W."/>
            <person name="Hansen K."/>
            <person name="Harris S.D."/>
            <person name="Heinekamp T."/>
            <person name="Helmstaedt K."/>
            <person name="Henrissat B."/>
            <person name="Hofmann G."/>
            <person name="Homan T."/>
            <person name="Horio T."/>
            <person name="Horiuchi H."/>
            <person name="James S."/>
            <person name="Jones M."/>
            <person name="Karaffa L."/>
            <person name="Karanyi Z."/>
            <person name="Kato M."/>
            <person name="Keller N."/>
            <person name="Kelly D.E."/>
            <person name="Kiel J.A."/>
            <person name="Kim J.M."/>
            <person name="van der Klei I.J."/>
            <person name="Klis F.M."/>
            <person name="Kovalchuk A."/>
            <person name="Krasevec N."/>
            <person name="Kubicek C.P."/>
            <person name="Liu B."/>
            <person name="Maccabe A."/>
            <person name="Meyer V."/>
            <person name="Mirabito P."/>
            <person name="Miskei M."/>
            <person name="Mos M."/>
            <person name="Mullins J."/>
            <person name="Nelson D.R."/>
            <person name="Nielsen J."/>
            <person name="Oakley B.R."/>
            <person name="Osmani S.A."/>
            <person name="Pakula T."/>
            <person name="Paszewski A."/>
            <person name="Paulsen I."/>
            <person name="Pilsyk S."/>
            <person name="Pocsi I."/>
            <person name="Punt P.J."/>
            <person name="Ram A.F."/>
            <person name="Ren Q."/>
            <person name="Robellet X."/>
            <person name="Robson G."/>
            <person name="Seiboth B."/>
            <person name="van Solingen P."/>
            <person name="Specht T."/>
            <person name="Sun J."/>
            <person name="Taheri-Talesh N."/>
            <person name="Takeshita N."/>
            <person name="Ussery D."/>
            <person name="vanKuyk P.A."/>
            <person name="Visser H."/>
            <person name="van de Vondervoort P.J."/>
            <person name="de Vries R.P."/>
            <person name="Walton J."/>
            <person name="Xiang X."/>
            <person name="Xiong Y."/>
            <person name="Zeng A.P."/>
            <person name="Brandt B.W."/>
            <person name="Cornell M.J."/>
            <person name="van den Hondel C.A."/>
            <person name="Visser J."/>
            <person name="Oliver S.G."/>
            <person name="Turner G."/>
        </authorList>
    </citation>
    <scope>GENOME REANNOTATION</scope>
    <source>
        <strain evidence="5">FGSC A4 / ATCC 38163 / CBS 112.46 / NRRL 194 / M139</strain>
    </source>
</reference>
<organism evidence="4 5">
    <name type="scientific">Emericella nidulans (strain FGSC A4 / ATCC 38163 / CBS 112.46 / NRRL 194 / M139)</name>
    <name type="common">Aspergillus nidulans</name>
    <dbReference type="NCBI Taxonomy" id="227321"/>
    <lineage>
        <taxon>Eukaryota</taxon>
        <taxon>Fungi</taxon>
        <taxon>Dikarya</taxon>
        <taxon>Ascomycota</taxon>
        <taxon>Pezizomycotina</taxon>
        <taxon>Eurotiomycetes</taxon>
        <taxon>Eurotiomycetidae</taxon>
        <taxon>Eurotiales</taxon>
        <taxon>Aspergillaceae</taxon>
        <taxon>Aspergillus</taxon>
        <taxon>Aspergillus subgen. Nidulantes</taxon>
    </lineage>
</organism>
<dbReference type="InterPro" id="IPR035979">
    <property type="entry name" value="RBD_domain_sf"/>
</dbReference>
<dbReference type="STRING" id="227321.Q5BGP8"/>
<dbReference type="AlphaFoldDB" id="Q5BGP8"/>
<dbReference type="SMART" id="SM00360">
    <property type="entry name" value="RRM"/>
    <property type="match status" value="2"/>
</dbReference>
<dbReference type="GO" id="GO:0005634">
    <property type="term" value="C:nucleus"/>
    <property type="evidence" value="ECO:0000318"/>
    <property type="project" value="GO_Central"/>
</dbReference>
<evidence type="ECO:0000313" key="4">
    <source>
        <dbReference type="EMBL" id="CBF89818.1"/>
    </source>
</evidence>
<dbReference type="KEGG" id="ani:ANIA_00282"/>
<dbReference type="RefSeq" id="XP_657886.1">
    <property type="nucleotide sequence ID" value="XM_652794.1"/>
</dbReference>